<dbReference type="Pfam" id="PF00096">
    <property type="entry name" value="zf-C2H2"/>
    <property type="match status" value="2"/>
</dbReference>
<accession>A0ABR3RP95</accession>
<dbReference type="SUPFAM" id="SSF57701">
    <property type="entry name" value="Zn2/Cys6 DNA-binding domain"/>
    <property type="match status" value="1"/>
</dbReference>
<feature type="compositionally biased region" description="Low complexity" evidence="3">
    <location>
        <begin position="367"/>
        <end position="381"/>
    </location>
</feature>
<evidence type="ECO:0000313" key="7">
    <source>
        <dbReference type="Proteomes" id="UP001521785"/>
    </source>
</evidence>
<feature type="region of interest" description="Disordered" evidence="3">
    <location>
        <begin position="230"/>
        <end position="252"/>
    </location>
</feature>
<feature type="compositionally biased region" description="Basic and acidic residues" evidence="3">
    <location>
        <begin position="707"/>
        <end position="726"/>
    </location>
</feature>
<feature type="region of interest" description="Disordered" evidence="3">
    <location>
        <begin position="887"/>
        <end position="973"/>
    </location>
</feature>
<dbReference type="Gene3D" id="4.10.240.10">
    <property type="entry name" value="Zn(2)-C6 fungal-type DNA-binding domain"/>
    <property type="match status" value="1"/>
</dbReference>
<dbReference type="InterPro" id="IPR039327">
    <property type="entry name" value="CON7-like"/>
</dbReference>
<evidence type="ECO:0000259" key="5">
    <source>
        <dbReference type="PROSITE" id="PS50157"/>
    </source>
</evidence>
<protein>
    <recommendedName>
        <fullName evidence="8">Zn(2)-C6 fungal-type domain-containing protein</fullName>
    </recommendedName>
</protein>
<dbReference type="InterPro" id="IPR036864">
    <property type="entry name" value="Zn2-C6_fun-type_DNA-bd_sf"/>
</dbReference>
<feature type="compositionally biased region" description="Polar residues" evidence="3">
    <location>
        <begin position="628"/>
        <end position="637"/>
    </location>
</feature>
<feature type="region of interest" description="Disordered" evidence="3">
    <location>
        <begin position="338"/>
        <end position="388"/>
    </location>
</feature>
<dbReference type="Gene3D" id="3.30.160.60">
    <property type="entry name" value="Classic Zinc Finger"/>
    <property type="match status" value="1"/>
</dbReference>
<keyword evidence="7" id="KW-1185">Reference proteome</keyword>
<dbReference type="EMBL" id="JAKJXO020000004">
    <property type="protein sequence ID" value="KAL1606259.1"/>
    <property type="molecule type" value="Genomic_DNA"/>
</dbReference>
<feature type="compositionally biased region" description="Polar residues" evidence="3">
    <location>
        <begin position="751"/>
        <end position="766"/>
    </location>
</feature>
<dbReference type="PROSITE" id="PS00028">
    <property type="entry name" value="ZINC_FINGER_C2H2_1"/>
    <property type="match status" value="2"/>
</dbReference>
<evidence type="ECO:0000313" key="6">
    <source>
        <dbReference type="EMBL" id="KAL1606259.1"/>
    </source>
</evidence>
<name>A0ABR3RP95_9PLEO</name>
<dbReference type="Proteomes" id="UP001521785">
    <property type="component" value="Unassembled WGS sequence"/>
</dbReference>
<feature type="compositionally biased region" description="Polar residues" evidence="3">
    <location>
        <begin position="581"/>
        <end position="590"/>
    </location>
</feature>
<reference evidence="6 7" key="1">
    <citation type="submission" date="2024-02" db="EMBL/GenBank/DDBJ databases">
        <title>De novo assembly and annotation of 12 fungi associated with fruit tree decline syndrome in Ontario, Canada.</title>
        <authorList>
            <person name="Sulman M."/>
            <person name="Ellouze W."/>
            <person name="Ilyukhin E."/>
        </authorList>
    </citation>
    <scope>NUCLEOTIDE SEQUENCE [LARGE SCALE GENOMIC DNA]</scope>
    <source>
        <strain evidence="6 7">M42-189</strain>
    </source>
</reference>
<feature type="domain" description="Zn(2)-C6 fungal-type" evidence="4">
    <location>
        <begin position="817"/>
        <end position="849"/>
    </location>
</feature>
<evidence type="ECO:0000256" key="3">
    <source>
        <dbReference type="SAM" id="MobiDB-lite"/>
    </source>
</evidence>
<keyword evidence="2" id="KW-0863">Zinc-finger</keyword>
<keyword evidence="1" id="KW-0539">Nucleus</keyword>
<feature type="region of interest" description="Disordered" evidence="3">
    <location>
        <begin position="655"/>
        <end position="784"/>
    </location>
</feature>
<evidence type="ECO:0008006" key="8">
    <source>
        <dbReference type="Google" id="ProtNLM"/>
    </source>
</evidence>
<feature type="compositionally biased region" description="Basic and acidic residues" evidence="3">
    <location>
        <begin position="339"/>
        <end position="349"/>
    </location>
</feature>
<feature type="domain" description="C2H2-type" evidence="5">
    <location>
        <begin position="509"/>
        <end position="536"/>
    </location>
</feature>
<feature type="region of interest" description="Disordered" evidence="3">
    <location>
        <begin position="403"/>
        <end position="464"/>
    </location>
</feature>
<keyword evidence="2" id="KW-0479">Metal-binding</keyword>
<feature type="compositionally biased region" description="Acidic residues" evidence="3">
    <location>
        <begin position="239"/>
        <end position="252"/>
    </location>
</feature>
<dbReference type="SUPFAM" id="SSF57667">
    <property type="entry name" value="beta-beta-alpha zinc fingers"/>
    <property type="match status" value="1"/>
</dbReference>
<dbReference type="SMART" id="SM00355">
    <property type="entry name" value="ZnF_C2H2"/>
    <property type="match status" value="2"/>
</dbReference>
<evidence type="ECO:0000259" key="4">
    <source>
        <dbReference type="PROSITE" id="PS50048"/>
    </source>
</evidence>
<evidence type="ECO:0000256" key="1">
    <source>
        <dbReference type="ARBA" id="ARBA00023242"/>
    </source>
</evidence>
<dbReference type="PROSITE" id="PS50048">
    <property type="entry name" value="ZN2_CY6_FUNGAL_2"/>
    <property type="match status" value="1"/>
</dbReference>
<dbReference type="PROSITE" id="PS50157">
    <property type="entry name" value="ZINC_FINGER_C2H2_2"/>
    <property type="match status" value="2"/>
</dbReference>
<organism evidence="6 7">
    <name type="scientific">Paraconiothyrium brasiliense</name>
    <dbReference type="NCBI Taxonomy" id="300254"/>
    <lineage>
        <taxon>Eukaryota</taxon>
        <taxon>Fungi</taxon>
        <taxon>Dikarya</taxon>
        <taxon>Ascomycota</taxon>
        <taxon>Pezizomycotina</taxon>
        <taxon>Dothideomycetes</taxon>
        <taxon>Pleosporomycetidae</taxon>
        <taxon>Pleosporales</taxon>
        <taxon>Massarineae</taxon>
        <taxon>Didymosphaeriaceae</taxon>
        <taxon>Paraconiothyrium</taxon>
    </lineage>
</organism>
<dbReference type="InterPro" id="IPR013087">
    <property type="entry name" value="Znf_C2H2_type"/>
</dbReference>
<gene>
    <name evidence="6" type="ORF">SLS60_003661</name>
</gene>
<feature type="domain" description="C2H2-type" evidence="5">
    <location>
        <begin position="482"/>
        <end position="509"/>
    </location>
</feature>
<comment type="caution">
    <text evidence="6">The sequence shown here is derived from an EMBL/GenBank/DDBJ whole genome shotgun (WGS) entry which is preliminary data.</text>
</comment>
<keyword evidence="2" id="KW-0862">Zinc</keyword>
<dbReference type="CDD" id="cd00067">
    <property type="entry name" value="GAL4"/>
    <property type="match status" value="1"/>
</dbReference>
<dbReference type="Pfam" id="PF00172">
    <property type="entry name" value="Zn_clus"/>
    <property type="match status" value="1"/>
</dbReference>
<sequence>MAEVAGFVASIAQIASAGIRLSSVLYDSARQEVADIADHAKTTAIALDGVGRIIRDDGTHDVSKTALSEAADLAKRCEAVFADVQDFVEKGNILGQDEKKTSRAHEQQKEQRTEVLRRRLDSLKHSILLLLHVLQLANAQAKGNVDNNLIAQERESIRDLHQRQQDSLKALHALESKFGEVVFSDDETLNGSAAPSRVPTINFLVNSSARGVPSGGKDSGFDRSTVQALSALSDKPETSDSDNSDETVTDDDEDLTVNELAHCATHVKKLLKRVTALQRSCEIGNGQARGRFPRNKVLKLYRRFCRKFESQLAGHTSATPTVAPLPNVQFPYQYNQRVQPREATRDSHPQNHISGALPDPSGTPADQAALQTQLQSRQSSTHTARPAVEAQYASAPPAWIISSEPLGPGNRPKLPPLISSVPAVPHASHASPTSEMMSPADDHDAKYSGTDGDGEHGSHETGPVVYTKTGRISKAKKGLKVHVCEECGRSFTRAEHLRRHQKNHGPNQVRCELCGKVFFRADLLQRHLERHKDLPQGYRFSNAPAPNEEGTSPVADDQHHRHILPAPGNAAPGILPHHSPSGRSVNSSGASGVPTPSEVPAASPAVKLRPQAAHTSRNVPASALGHLPNTNIESGKISSDKEGVNWRLAETDAQSYRKRKHYRTVSQTDGDSSGIDDRTSAHAAHRTPDMIDRSRSGSRSLSLVMPQDDRDHALLGSSRPEHRQRPELVSPHGGPPLTALSPSVAGRRSTSRPSTGVSEPANTQASAPGKPSSRPESPEPESPYSLATINRYIQNQGPQPGVQDPASDVSPKISMNPCERCREYSIKCDGKIPSCTACATTKYAGECSFASMSAYPAHLAGANAGPVGHKFYENIGAVTRQAVAEAQAQQQQRLQPPVTSDAQEYNSEEDLPSPYLKPRDRGQHVPRMSLDGAAEGQRGRKRKAQDGGEGKAHERKRSKGEHGGGSTSSGKDIVDLLLKEWTVPVS</sequence>
<dbReference type="InterPro" id="IPR036236">
    <property type="entry name" value="Znf_C2H2_sf"/>
</dbReference>
<evidence type="ECO:0000256" key="2">
    <source>
        <dbReference type="PROSITE-ProRule" id="PRU00042"/>
    </source>
</evidence>
<dbReference type="PANTHER" id="PTHR36167">
    <property type="entry name" value="C2H2 FINGER DOMAIN TRANSCRIPTION FACTOR (EUROFUNG)-RELATED"/>
    <property type="match status" value="1"/>
</dbReference>
<proteinExistence type="predicted"/>
<feature type="region of interest" description="Disordered" evidence="3">
    <location>
        <begin position="536"/>
        <end position="639"/>
    </location>
</feature>
<dbReference type="PANTHER" id="PTHR36167:SF4">
    <property type="entry name" value="FUNGAL N-TERMINAL DOMAIN-CONTAINING PROTEIN"/>
    <property type="match status" value="1"/>
</dbReference>
<dbReference type="InterPro" id="IPR001138">
    <property type="entry name" value="Zn2Cys6_DnaBD"/>
</dbReference>
<feature type="compositionally biased region" description="Basic and acidic residues" evidence="3">
    <location>
        <begin position="675"/>
        <end position="695"/>
    </location>
</feature>